<accession>A0A2N5STL9</accession>
<proteinExistence type="predicted"/>
<organism evidence="1 2">
    <name type="scientific">Puccinia coronata f. sp. avenae</name>
    <dbReference type="NCBI Taxonomy" id="200324"/>
    <lineage>
        <taxon>Eukaryota</taxon>
        <taxon>Fungi</taxon>
        <taxon>Dikarya</taxon>
        <taxon>Basidiomycota</taxon>
        <taxon>Pucciniomycotina</taxon>
        <taxon>Pucciniomycetes</taxon>
        <taxon>Pucciniales</taxon>
        <taxon>Pucciniaceae</taxon>
        <taxon>Puccinia</taxon>
    </lineage>
</organism>
<sequence length="128" mass="14726">MLLHTRVSEFYNEYSNIIDGEGNKLSERCGNILYELADNQTNIFHLPNPWRTKANGRIIRHVPITLYADDTSGNQSKRWNKHISYFFTLSGLPPRCTNQNYHCHYVATSNQAGAMELAEPIALDIWLV</sequence>
<comment type="caution">
    <text evidence="1">The sequence shown here is derived from an EMBL/GenBank/DDBJ whole genome shotgun (WGS) entry which is preliminary data.</text>
</comment>
<dbReference type="PANTHER" id="PTHR31912:SF34">
    <property type="entry name" value="NOTOCHORD-RELATED PROTEIN"/>
    <property type="match status" value="1"/>
</dbReference>
<dbReference type="EMBL" id="PGCI01000769">
    <property type="protein sequence ID" value="PLW16563.1"/>
    <property type="molecule type" value="Genomic_DNA"/>
</dbReference>
<protein>
    <submittedName>
        <fullName evidence="1">Uncharacterized protein</fullName>
    </submittedName>
</protein>
<evidence type="ECO:0000313" key="2">
    <source>
        <dbReference type="Proteomes" id="UP000235392"/>
    </source>
</evidence>
<reference evidence="1 2" key="1">
    <citation type="submission" date="2017-11" db="EMBL/GenBank/DDBJ databases">
        <title>De novo assembly and phasing of dikaryotic genomes from two isolates of Puccinia coronata f. sp. avenae, the causal agent of oat crown rust.</title>
        <authorList>
            <person name="Miller M.E."/>
            <person name="Zhang Y."/>
            <person name="Omidvar V."/>
            <person name="Sperschneider J."/>
            <person name="Schwessinger B."/>
            <person name="Raley C."/>
            <person name="Palmer J.M."/>
            <person name="Garnica D."/>
            <person name="Upadhyaya N."/>
            <person name="Rathjen J."/>
            <person name="Taylor J.M."/>
            <person name="Park R.F."/>
            <person name="Dodds P.N."/>
            <person name="Hirsch C.D."/>
            <person name="Kianian S.F."/>
            <person name="Figueroa M."/>
        </authorList>
    </citation>
    <scope>NUCLEOTIDE SEQUENCE [LARGE SCALE GENOMIC DNA]</scope>
    <source>
        <strain evidence="1">12SD80</strain>
    </source>
</reference>
<dbReference type="PANTHER" id="PTHR31912">
    <property type="entry name" value="IP13529P"/>
    <property type="match status" value="1"/>
</dbReference>
<name>A0A2N5STL9_9BASI</name>
<evidence type="ECO:0000313" key="1">
    <source>
        <dbReference type="EMBL" id="PLW16563.1"/>
    </source>
</evidence>
<dbReference type="AlphaFoldDB" id="A0A2N5STL9"/>
<gene>
    <name evidence="1" type="ORF">PCASD_16871</name>
</gene>
<dbReference type="Proteomes" id="UP000235392">
    <property type="component" value="Unassembled WGS sequence"/>
</dbReference>